<sequence>MNMDVPVVAKVKLDVPSLGEITGVCFYDQTCQYYGIPYATVPGRFRRPQPSPKPWPNNRWDGTKLGAMCPQPPRDFMYIPNPERPWVEPAPVSSTECLNINVSVPTPPSVSSGKPIYPVMVFVHGGAFVYGAGSAPIYDGRRLAEISGNLNIPTIIVTITYRVGVYGFLASKEIKEYNAEFNEGGVGNYGLWDQIEALRWVQEHISAFGGDPARVTFFGQSAGGVSANVHMLRGEKLFTSAIVQSGLLPVCGVLSESQYQVIYNKILTVLGIPEDLSPRDRLRRLLEVDETALTAALVPVGVIPVLTLSPCDDHYLIPGKMPSYSSYADFKPPSWCERVMIGDVGHETLIWNKSFRGYDAAGLVKLTKSFVGDEEKAQKLLDLYHIHAGMDRNETFYRAQKFTTDGLFLAVHWAALKANPGMYAYRFDVPSPFDCDFKDQPHHSLDNVFIWGLLKDVLPEKQQRISEKMSEAWLRFANGQEPWERFDVSRSFMVFGPESCGMRTVEEDAARGYAIWDEIDRLGLMQKFGELCDELCMRHAEMCDPTIAPKALEVGTFEELGISTGNQPGGLNLGFFRQNGTK</sequence>
<evidence type="ECO:0000259" key="1">
    <source>
        <dbReference type="Pfam" id="PF00135"/>
    </source>
</evidence>
<dbReference type="PANTHER" id="PTHR11559">
    <property type="entry name" value="CARBOXYLESTERASE"/>
    <property type="match status" value="1"/>
</dbReference>
<dbReference type="Proteomes" id="UP000019473">
    <property type="component" value="Unassembled WGS sequence"/>
</dbReference>
<evidence type="ECO:0000313" key="3">
    <source>
        <dbReference type="Proteomes" id="UP000019473"/>
    </source>
</evidence>
<dbReference type="SUPFAM" id="SSF53474">
    <property type="entry name" value="alpha/beta-Hydrolases"/>
    <property type="match status" value="1"/>
</dbReference>
<dbReference type="STRING" id="1182544.W9VRR6"/>
<comment type="caution">
    <text evidence="2">The sequence shown here is derived from an EMBL/GenBank/DDBJ whole genome shotgun (WGS) entry which is preliminary data.</text>
</comment>
<reference evidence="2 3" key="1">
    <citation type="submission" date="2013-03" db="EMBL/GenBank/DDBJ databases">
        <title>The Genome Sequence of Cladophialophora yegresii CBS 114405.</title>
        <authorList>
            <consortium name="The Broad Institute Genomics Platform"/>
            <person name="Cuomo C."/>
            <person name="de Hoog S."/>
            <person name="Gorbushina A."/>
            <person name="Walker B."/>
            <person name="Young S.K."/>
            <person name="Zeng Q."/>
            <person name="Gargeya S."/>
            <person name="Fitzgerald M."/>
            <person name="Haas B."/>
            <person name="Abouelleil A."/>
            <person name="Allen A.W."/>
            <person name="Alvarado L."/>
            <person name="Arachchi H.M."/>
            <person name="Berlin A.M."/>
            <person name="Chapman S.B."/>
            <person name="Gainer-Dewar J."/>
            <person name="Goldberg J."/>
            <person name="Griggs A."/>
            <person name="Gujja S."/>
            <person name="Hansen M."/>
            <person name="Howarth C."/>
            <person name="Imamovic A."/>
            <person name="Ireland A."/>
            <person name="Larimer J."/>
            <person name="McCowan C."/>
            <person name="Murphy C."/>
            <person name="Pearson M."/>
            <person name="Poon T.W."/>
            <person name="Priest M."/>
            <person name="Roberts A."/>
            <person name="Saif S."/>
            <person name="Shea T."/>
            <person name="Sisk P."/>
            <person name="Sykes S."/>
            <person name="Wortman J."/>
            <person name="Nusbaum C."/>
            <person name="Birren B."/>
        </authorList>
    </citation>
    <scope>NUCLEOTIDE SEQUENCE [LARGE SCALE GENOMIC DNA]</scope>
    <source>
        <strain evidence="2 3">CBS 114405</strain>
    </source>
</reference>
<dbReference type="InterPro" id="IPR002018">
    <property type="entry name" value="CarbesteraseB"/>
</dbReference>
<dbReference type="GeneID" id="19180266"/>
<keyword evidence="3" id="KW-1185">Reference proteome</keyword>
<dbReference type="OrthoDB" id="3200163at2759"/>
<dbReference type="ESTHER" id="9euro-w9vrr6">
    <property type="family name" value="Fungal_carboxylesterase_lipase"/>
</dbReference>
<organism evidence="2 3">
    <name type="scientific">Cladophialophora yegresii CBS 114405</name>
    <dbReference type="NCBI Taxonomy" id="1182544"/>
    <lineage>
        <taxon>Eukaryota</taxon>
        <taxon>Fungi</taxon>
        <taxon>Dikarya</taxon>
        <taxon>Ascomycota</taxon>
        <taxon>Pezizomycotina</taxon>
        <taxon>Eurotiomycetes</taxon>
        <taxon>Chaetothyriomycetidae</taxon>
        <taxon>Chaetothyriales</taxon>
        <taxon>Herpotrichiellaceae</taxon>
        <taxon>Cladophialophora</taxon>
    </lineage>
</organism>
<dbReference type="eggNOG" id="KOG1516">
    <property type="taxonomic scope" value="Eukaryota"/>
</dbReference>
<dbReference type="EMBL" id="AMGW01000004">
    <property type="protein sequence ID" value="EXJ58258.1"/>
    <property type="molecule type" value="Genomic_DNA"/>
</dbReference>
<dbReference type="VEuPathDB" id="FungiDB:A1O7_05683"/>
<dbReference type="RefSeq" id="XP_007757881.1">
    <property type="nucleotide sequence ID" value="XM_007759691.1"/>
</dbReference>
<protein>
    <recommendedName>
        <fullName evidence="1">Carboxylesterase type B domain-containing protein</fullName>
    </recommendedName>
</protein>
<dbReference type="Pfam" id="PF00135">
    <property type="entry name" value="COesterase"/>
    <property type="match status" value="1"/>
</dbReference>
<dbReference type="HOGENOM" id="CLU_006586_14_1_1"/>
<name>W9VRR6_9EURO</name>
<feature type="domain" description="Carboxylesterase type B" evidence="1">
    <location>
        <begin position="29"/>
        <end position="484"/>
    </location>
</feature>
<dbReference type="InterPro" id="IPR050309">
    <property type="entry name" value="Type-B_Carboxylest/Lipase"/>
</dbReference>
<dbReference type="AlphaFoldDB" id="W9VRR6"/>
<gene>
    <name evidence="2" type="ORF">A1O7_05683</name>
</gene>
<dbReference type="Gene3D" id="3.40.50.1820">
    <property type="entry name" value="alpha/beta hydrolase"/>
    <property type="match status" value="1"/>
</dbReference>
<proteinExistence type="predicted"/>
<accession>W9VRR6</accession>
<evidence type="ECO:0000313" key="2">
    <source>
        <dbReference type="EMBL" id="EXJ58258.1"/>
    </source>
</evidence>
<dbReference type="InterPro" id="IPR029058">
    <property type="entry name" value="AB_hydrolase_fold"/>
</dbReference>